<proteinExistence type="predicted"/>
<dbReference type="Proteomes" id="UP000322791">
    <property type="component" value="Unassembled WGS sequence"/>
</dbReference>
<evidence type="ECO:0000259" key="2">
    <source>
        <dbReference type="Pfam" id="PF13648"/>
    </source>
</evidence>
<evidence type="ECO:0000313" key="4">
    <source>
        <dbReference type="Proteomes" id="UP000322791"/>
    </source>
</evidence>
<reference evidence="3 4" key="1">
    <citation type="submission" date="2019-08" db="EMBL/GenBank/DDBJ databases">
        <authorList>
            <person name="Seo M.-J."/>
        </authorList>
    </citation>
    <scope>NUCLEOTIDE SEQUENCE [LARGE SCALE GENOMIC DNA]</scope>
    <source>
        <strain evidence="3 4">KIGAM108</strain>
    </source>
</reference>
<comment type="caution">
    <text evidence="3">The sequence shown here is derived from an EMBL/GenBank/DDBJ whole genome shotgun (WGS) entry which is preliminary data.</text>
</comment>
<dbReference type="AlphaFoldDB" id="A0A5D6V1E0"/>
<dbReference type="PROSITE" id="PS51257">
    <property type="entry name" value="PROKAR_LIPOPROTEIN"/>
    <property type="match status" value="1"/>
</dbReference>
<dbReference type="InterPro" id="IPR024311">
    <property type="entry name" value="Lipocalin-like"/>
</dbReference>
<dbReference type="EMBL" id="VTHL01000010">
    <property type="protein sequence ID" value="TYZ09300.1"/>
    <property type="molecule type" value="Genomic_DNA"/>
</dbReference>
<dbReference type="RefSeq" id="WP_149071095.1">
    <property type="nucleotide sequence ID" value="NZ_VTHL01000010.1"/>
</dbReference>
<evidence type="ECO:0000256" key="1">
    <source>
        <dbReference type="SAM" id="SignalP"/>
    </source>
</evidence>
<feature type="domain" description="Lipocalin-like" evidence="2">
    <location>
        <begin position="41"/>
        <end position="130"/>
    </location>
</feature>
<name>A0A5D6V1E0_9BACT</name>
<keyword evidence="4" id="KW-1185">Reference proteome</keyword>
<feature type="signal peptide" evidence="1">
    <location>
        <begin position="1"/>
        <end position="19"/>
    </location>
</feature>
<sequence>MKHISFLLLLLIASSIVISCKDDDSAGPVKTKAEMLVAHDWIISGATFSINGEGTDAYDTYGDCEKDNFFHFTASNHTYSFYENSKVCTPATGTAGTWALNADGTQLTLTPLNGPAQVRNIIELTATSLKATTNARAFGNFVTITESYKAR</sequence>
<accession>A0A5D6V1E0</accession>
<gene>
    <name evidence="3" type="ORF">FY528_11185</name>
</gene>
<dbReference type="Pfam" id="PF13648">
    <property type="entry name" value="Lipocalin_4"/>
    <property type="match status" value="1"/>
</dbReference>
<protein>
    <submittedName>
        <fullName evidence="3">Lipocalin family protein</fullName>
    </submittedName>
</protein>
<feature type="chain" id="PRO_5023121571" evidence="1">
    <location>
        <begin position="20"/>
        <end position="151"/>
    </location>
</feature>
<organism evidence="3 4">
    <name type="scientific">Hymenobacter lutimineralis</name>
    <dbReference type="NCBI Taxonomy" id="2606448"/>
    <lineage>
        <taxon>Bacteria</taxon>
        <taxon>Pseudomonadati</taxon>
        <taxon>Bacteroidota</taxon>
        <taxon>Cytophagia</taxon>
        <taxon>Cytophagales</taxon>
        <taxon>Hymenobacteraceae</taxon>
        <taxon>Hymenobacter</taxon>
    </lineage>
</organism>
<keyword evidence="1" id="KW-0732">Signal</keyword>
<evidence type="ECO:0000313" key="3">
    <source>
        <dbReference type="EMBL" id="TYZ09300.1"/>
    </source>
</evidence>